<dbReference type="AlphaFoldDB" id="A0A9P5CPS0"/>
<organism evidence="2 3">
    <name type="scientific">Cryphonectria parasitica (strain ATCC 38755 / EP155)</name>
    <dbReference type="NCBI Taxonomy" id="660469"/>
    <lineage>
        <taxon>Eukaryota</taxon>
        <taxon>Fungi</taxon>
        <taxon>Dikarya</taxon>
        <taxon>Ascomycota</taxon>
        <taxon>Pezizomycotina</taxon>
        <taxon>Sordariomycetes</taxon>
        <taxon>Sordariomycetidae</taxon>
        <taxon>Diaporthales</taxon>
        <taxon>Cryphonectriaceae</taxon>
        <taxon>Cryphonectria-Endothia species complex</taxon>
        <taxon>Cryphonectria</taxon>
    </lineage>
</organism>
<sequence>MCDHLGPNLRHAETCSASYFAGAYSYIFEKLTRLLRLIDSGHLYRKFLAAIPPSQVLYRPSRLRNMPTQLPAIDPGCLPTHQPTISPRIAPSPALSHIALAEPWPRVSWKSKTTMNQLRSQDLKTHCAIAGVAIQGCDIRDFLIFWMGPAMIVNLIGPPVAYNTSSVNASFSSPFPSSSSCNNYEKNEDAGFTLAGKWSMTLLTSKRYSGTDGYVYENMEAVAGRAREAQEQRTKERVVDEEEEW</sequence>
<name>A0A9P5CPS0_CRYP1</name>
<accession>A0A9P5CPS0</accession>
<dbReference type="EMBL" id="MU032347">
    <property type="protein sequence ID" value="KAF3765707.1"/>
    <property type="molecule type" value="Genomic_DNA"/>
</dbReference>
<feature type="compositionally biased region" description="Basic and acidic residues" evidence="1">
    <location>
        <begin position="226"/>
        <end position="238"/>
    </location>
</feature>
<gene>
    <name evidence="2" type="ORF">M406DRAFT_68127</name>
</gene>
<evidence type="ECO:0000313" key="3">
    <source>
        <dbReference type="Proteomes" id="UP000803844"/>
    </source>
</evidence>
<dbReference type="Proteomes" id="UP000803844">
    <property type="component" value="Unassembled WGS sequence"/>
</dbReference>
<protein>
    <submittedName>
        <fullName evidence="2">Uncharacterized protein</fullName>
    </submittedName>
</protein>
<feature type="region of interest" description="Disordered" evidence="1">
    <location>
        <begin position="226"/>
        <end position="245"/>
    </location>
</feature>
<proteinExistence type="predicted"/>
<dbReference type="GeneID" id="63842271"/>
<reference evidence="2" key="1">
    <citation type="journal article" date="2020" name="Phytopathology">
        <title>Genome sequence of the chestnut blight fungus Cryphonectria parasitica EP155: A fundamental resource for an archetypical invasive plant pathogen.</title>
        <authorList>
            <person name="Crouch J.A."/>
            <person name="Dawe A."/>
            <person name="Aerts A."/>
            <person name="Barry K."/>
            <person name="Churchill A.C.L."/>
            <person name="Grimwood J."/>
            <person name="Hillman B."/>
            <person name="Milgroom M.G."/>
            <person name="Pangilinan J."/>
            <person name="Smith M."/>
            <person name="Salamov A."/>
            <person name="Schmutz J."/>
            <person name="Yadav J."/>
            <person name="Grigoriev I.V."/>
            <person name="Nuss D."/>
        </authorList>
    </citation>
    <scope>NUCLEOTIDE SEQUENCE</scope>
    <source>
        <strain evidence="2">EP155</strain>
    </source>
</reference>
<comment type="caution">
    <text evidence="2">The sequence shown here is derived from an EMBL/GenBank/DDBJ whole genome shotgun (WGS) entry which is preliminary data.</text>
</comment>
<keyword evidence="3" id="KW-1185">Reference proteome</keyword>
<dbReference type="RefSeq" id="XP_040776668.1">
    <property type="nucleotide sequence ID" value="XM_040925142.1"/>
</dbReference>
<evidence type="ECO:0000313" key="2">
    <source>
        <dbReference type="EMBL" id="KAF3765707.1"/>
    </source>
</evidence>
<evidence type="ECO:0000256" key="1">
    <source>
        <dbReference type="SAM" id="MobiDB-lite"/>
    </source>
</evidence>